<dbReference type="InterPro" id="IPR035669">
    <property type="entry name" value="SGNH_plant_lipase-like"/>
</dbReference>
<dbReference type="InterPro" id="IPR036514">
    <property type="entry name" value="SGNH_hydro_sf"/>
</dbReference>
<comment type="similarity">
    <text evidence="1">Belongs to the 'GDSL' lipolytic enzyme family.</text>
</comment>
<accession>A0A4U5QHX9</accession>
<dbReference type="CDD" id="cd01837">
    <property type="entry name" value="SGNH_plant_lipase_like"/>
    <property type="match status" value="1"/>
</dbReference>
<dbReference type="InterPro" id="IPR001087">
    <property type="entry name" value="GDSL"/>
</dbReference>
<dbReference type="PANTHER" id="PTHR45966:SF40">
    <property type="entry name" value="GDSL ESTERASE_LIPASE 1-LIKE"/>
    <property type="match status" value="1"/>
</dbReference>
<feature type="chain" id="PRO_5020938737" evidence="3">
    <location>
        <begin position="31"/>
        <end position="403"/>
    </location>
</feature>
<dbReference type="PANTHER" id="PTHR45966">
    <property type="entry name" value="GDSL-LIKE LIPASE/ACYLHYDROLASE"/>
    <property type="match status" value="1"/>
</dbReference>
<dbReference type="EMBL" id="RCHU01000249">
    <property type="protein sequence ID" value="TKS10244.1"/>
    <property type="molecule type" value="Genomic_DNA"/>
</dbReference>
<dbReference type="PROSITE" id="PS01098">
    <property type="entry name" value="LIPASE_GDSL_SER"/>
    <property type="match status" value="1"/>
</dbReference>
<dbReference type="InterPro" id="IPR044552">
    <property type="entry name" value="GLIP1-5/GLL25"/>
</dbReference>
<comment type="caution">
    <text evidence="4">The sequence shown here is derived from an EMBL/GenBank/DDBJ whole genome shotgun (WGS) entry which is preliminary data.</text>
</comment>
<evidence type="ECO:0000256" key="2">
    <source>
        <dbReference type="ARBA" id="ARBA00022729"/>
    </source>
</evidence>
<reference evidence="4" key="1">
    <citation type="submission" date="2018-10" db="EMBL/GenBank/DDBJ databases">
        <title>Population genomic analysis revealed the cold adaptation of white poplar.</title>
        <authorList>
            <person name="Liu Y.-J."/>
        </authorList>
    </citation>
    <scope>NUCLEOTIDE SEQUENCE [LARGE SCALE GENOMIC DNA]</scope>
    <source>
        <strain evidence="4">PAL-ZL1</strain>
    </source>
</reference>
<dbReference type="STRING" id="43335.A0A4U5QHX9"/>
<gene>
    <name evidence="4" type="ORF">D5086_0000084930</name>
</gene>
<dbReference type="Gene3D" id="3.40.50.1110">
    <property type="entry name" value="SGNH hydrolase"/>
    <property type="match status" value="1"/>
</dbReference>
<proteinExistence type="inferred from homology"/>
<evidence type="ECO:0000256" key="3">
    <source>
        <dbReference type="SAM" id="SignalP"/>
    </source>
</evidence>
<protein>
    <submittedName>
        <fullName evidence="4">GDSL esterase/lipase 1-like</fullName>
    </submittedName>
</protein>
<sequence length="403" mass="44955">MGISRSNIKNCFVNIVVFCASLVVARSCHGSKHVALFIFGDSLYDAGNNKYIEDAPIFSDFWPYGETFFKHPTGRPCDGRLIPDFIAQYANLPLIPPYLQPGDHQFMDGENFESKGDLVVAENLQGMVISSEIQQHLQSSNHRFINGVNFASSGAGALVETHHGWVINLSTQLSYFKHMKRQLRLQLGEAEAKKLLSTAVYMFSIGGNDYFAALTPTHSLLQLYSREEYVGMVIGNITTVIQEIYKIGGRRFGLSTLIALGCLPSLRAAKQERTGVSGCLDEATMFAKLHNRALPKALKELEGQLEGFRYSIFDAYVAGRERINNPSKYGFKEVQEACCGSGPYRSFPTCGQKGYQLCDNASEYFFFDLAHPTESANNQFAKLMWSGSLDIVKPYNLKTLFEE</sequence>
<dbReference type="AlphaFoldDB" id="A0A4U5QHX9"/>
<keyword evidence="2 3" id="KW-0732">Signal</keyword>
<evidence type="ECO:0000256" key="1">
    <source>
        <dbReference type="ARBA" id="ARBA00008668"/>
    </source>
</evidence>
<name>A0A4U5QHX9_POPAL</name>
<dbReference type="SUPFAM" id="SSF52266">
    <property type="entry name" value="SGNH hydrolase"/>
    <property type="match status" value="1"/>
</dbReference>
<dbReference type="GO" id="GO:0006629">
    <property type="term" value="P:lipid metabolic process"/>
    <property type="evidence" value="ECO:0007669"/>
    <property type="project" value="InterPro"/>
</dbReference>
<dbReference type="InterPro" id="IPR008265">
    <property type="entry name" value="Lipase_GDSL_AS"/>
</dbReference>
<evidence type="ECO:0000313" key="4">
    <source>
        <dbReference type="EMBL" id="TKS10244.1"/>
    </source>
</evidence>
<feature type="signal peptide" evidence="3">
    <location>
        <begin position="1"/>
        <end position="30"/>
    </location>
</feature>
<organism evidence="4">
    <name type="scientific">Populus alba</name>
    <name type="common">White poplar</name>
    <dbReference type="NCBI Taxonomy" id="43335"/>
    <lineage>
        <taxon>Eukaryota</taxon>
        <taxon>Viridiplantae</taxon>
        <taxon>Streptophyta</taxon>
        <taxon>Embryophyta</taxon>
        <taxon>Tracheophyta</taxon>
        <taxon>Spermatophyta</taxon>
        <taxon>Magnoliopsida</taxon>
        <taxon>eudicotyledons</taxon>
        <taxon>Gunneridae</taxon>
        <taxon>Pentapetalae</taxon>
        <taxon>rosids</taxon>
        <taxon>fabids</taxon>
        <taxon>Malpighiales</taxon>
        <taxon>Salicaceae</taxon>
        <taxon>Saliceae</taxon>
        <taxon>Populus</taxon>
    </lineage>
</organism>
<dbReference type="GO" id="GO:0016298">
    <property type="term" value="F:lipase activity"/>
    <property type="evidence" value="ECO:0007669"/>
    <property type="project" value="InterPro"/>
</dbReference>
<dbReference type="Pfam" id="PF00657">
    <property type="entry name" value="Lipase_GDSL"/>
    <property type="match status" value="1"/>
</dbReference>